<keyword evidence="1" id="KW-0812">Transmembrane</keyword>
<accession>A0AAD7BAA7</accession>
<evidence type="ECO:0000313" key="2">
    <source>
        <dbReference type="EMBL" id="KAJ7614505.1"/>
    </source>
</evidence>
<gene>
    <name evidence="2" type="ORF">FB45DRAFT_1008698</name>
</gene>
<proteinExistence type="predicted"/>
<comment type="caution">
    <text evidence="2">The sequence shown here is derived from an EMBL/GenBank/DDBJ whole genome shotgun (WGS) entry which is preliminary data.</text>
</comment>
<sequence length="1213" mass="131191">MDRSRAQEETQDGSVTVITQDESGPKETLLGNPAGSSPLLQSPPCRGILLLSLHVALVAIQLVLLFVWHQGWEHRIVFSVNHELRVAQLVKGILTTFITLYSALLVFLMQSLALRRDLHKNQLLTATHDNAVAWSGLGSAIVRLWQQRALPASTVGVLCALTYLAGISVLHTAFPGVAAPQSLFVNQSMPISTQSLPVFDLSGVYQNNSQNFLNAAEQYAGGSLSFLPFLTPRNTLGLHGATLYDVLVPNAGTGPVRVNATGFNISCGYIPATAFNATAQSINVGGLDYFLEMSDENVIATVPLSMNATSALTFPSPAVFYTSIPVLDSSNNAAPWINLTRTCLQVFRCSLTLVEQTVLVDAQSRNLTSFAFEMPKEKETSTWVPFSGQLNNLSSAVFANGARGFLDIWEAWYTSMPETQAPFTMNSISMSTVADIVLLQQLGLYPFNNTLRNAVYLHEVENQLAKIVASMFWTLGHVPPPSAYTPSGNAKPFNVSLLAGHAVVSQAVIEDRLDVNIISILECLGASLVLLGLSFRFSRMEQRDARVMKINTLDVLQTIWLYRHHPKLIASLEQVQYPTDLAVRQSGMLRVRLIDGAVHMQEDSGDILECSDPLSGTVYSTKITCRETAEVDGPSTWTSDLFLSLASTLLHSALVVIHLLLATLCGMKLEHRITFPLAQQSFVAWLASSVATLFITIYTAGLVFLTQTLSIKCSLTKTQMLTVTHDTVAAWQGIGSALSSIVCQAPSLSAVVPVFVYLLGILILHITSPALLVVQVFNTTLPVPVTTQGIPKFVFSGYELSNVEALTDVSHSPLLYGQGTFLYLPFVEFSSSPVLGLQGGMLYDVLNNSDFGTGTATVNAVRLNMSCGYFEDLVINSTGTTTILGTKYDLSARDITLGTISMLHSHSADPLPIPLSSGLGVTFPSPGPFCSTVPISDSTGNTGPLVNISAALDGAPEVQIFGCSLSLVNGSVAVDSQSRLLSDEWASRKDSSVWSPFQGAGNKAASRDPYDALVNDWASWYSVMPDISTTYGSGLDFQKNVAEMFFIERFNLSLNSTTSSVTLHQFEDALAELVASMYWSLGHIPPLSGFTPTSLEPNGAPPVEVSLLEGNAVFFQDTFAARLDANMSFIIAGTVVSTVLFLLSLQFSVFHNPTRDEEIISGMGPLHIIWLYRNHPELEADLEQVVNPTTAKLREAGMVRTRLAGAGVEHFIG</sequence>
<keyword evidence="3" id="KW-1185">Reference proteome</keyword>
<feature type="transmembrane region" description="Helical" evidence="1">
    <location>
        <begin position="48"/>
        <end position="69"/>
    </location>
</feature>
<feature type="transmembrane region" description="Helical" evidence="1">
    <location>
        <begin position="682"/>
        <end position="705"/>
    </location>
</feature>
<reference evidence="2" key="1">
    <citation type="submission" date="2023-03" db="EMBL/GenBank/DDBJ databases">
        <title>Massive genome expansion in bonnet fungi (Mycena s.s.) driven by repeated elements and novel gene families across ecological guilds.</title>
        <authorList>
            <consortium name="Lawrence Berkeley National Laboratory"/>
            <person name="Harder C.B."/>
            <person name="Miyauchi S."/>
            <person name="Viragh M."/>
            <person name="Kuo A."/>
            <person name="Thoen E."/>
            <person name="Andreopoulos B."/>
            <person name="Lu D."/>
            <person name="Skrede I."/>
            <person name="Drula E."/>
            <person name="Henrissat B."/>
            <person name="Morin E."/>
            <person name="Kohler A."/>
            <person name="Barry K."/>
            <person name="LaButti K."/>
            <person name="Morin E."/>
            <person name="Salamov A."/>
            <person name="Lipzen A."/>
            <person name="Mereny Z."/>
            <person name="Hegedus B."/>
            <person name="Baldrian P."/>
            <person name="Stursova M."/>
            <person name="Weitz H."/>
            <person name="Taylor A."/>
            <person name="Grigoriev I.V."/>
            <person name="Nagy L.G."/>
            <person name="Martin F."/>
            <person name="Kauserud H."/>
        </authorList>
    </citation>
    <scope>NUCLEOTIDE SEQUENCE</scope>
    <source>
        <strain evidence="2">9284</strain>
    </source>
</reference>
<name>A0AAD7BAA7_9AGAR</name>
<feature type="transmembrane region" description="Helical" evidence="1">
    <location>
        <begin position="754"/>
        <end position="777"/>
    </location>
</feature>
<organism evidence="2 3">
    <name type="scientific">Roridomyces roridus</name>
    <dbReference type="NCBI Taxonomy" id="1738132"/>
    <lineage>
        <taxon>Eukaryota</taxon>
        <taxon>Fungi</taxon>
        <taxon>Dikarya</taxon>
        <taxon>Basidiomycota</taxon>
        <taxon>Agaricomycotina</taxon>
        <taxon>Agaricomycetes</taxon>
        <taxon>Agaricomycetidae</taxon>
        <taxon>Agaricales</taxon>
        <taxon>Marasmiineae</taxon>
        <taxon>Mycenaceae</taxon>
        <taxon>Roridomyces</taxon>
    </lineage>
</organism>
<dbReference type="EMBL" id="JARKIF010000026">
    <property type="protein sequence ID" value="KAJ7614505.1"/>
    <property type="molecule type" value="Genomic_DNA"/>
</dbReference>
<keyword evidence="1" id="KW-0472">Membrane</keyword>
<feature type="transmembrane region" description="Helical" evidence="1">
    <location>
        <begin position="89"/>
        <end position="109"/>
    </location>
</feature>
<feature type="transmembrane region" description="Helical" evidence="1">
    <location>
        <begin position="1127"/>
        <end position="1145"/>
    </location>
</feature>
<evidence type="ECO:0000313" key="3">
    <source>
        <dbReference type="Proteomes" id="UP001221142"/>
    </source>
</evidence>
<dbReference type="AlphaFoldDB" id="A0AAD7BAA7"/>
<protein>
    <submittedName>
        <fullName evidence="2">Uncharacterized protein</fullName>
    </submittedName>
</protein>
<keyword evidence="1" id="KW-1133">Transmembrane helix</keyword>
<evidence type="ECO:0000256" key="1">
    <source>
        <dbReference type="SAM" id="Phobius"/>
    </source>
</evidence>
<feature type="transmembrane region" description="Helical" evidence="1">
    <location>
        <begin position="149"/>
        <end position="174"/>
    </location>
</feature>
<dbReference type="Proteomes" id="UP001221142">
    <property type="component" value="Unassembled WGS sequence"/>
</dbReference>
<feature type="transmembrane region" description="Helical" evidence="1">
    <location>
        <begin position="641"/>
        <end position="662"/>
    </location>
</feature>
<feature type="transmembrane region" description="Helical" evidence="1">
    <location>
        <begin position="517"/>
        <end position="538"/>
    </location>
</feature>